<dbReference type="GO" id="GO:0016788">
    <property type="term" value="F:hydrolase activity, acting on ester bonds"/>
    <property type="evidence" value="ECO:0007669"/>
    <property type="project" value="InterPro"/>
</dbReference>
<dbReference type="InterPro" id="IPR053138">
    <property type="entry name" value="N-alpha-Ac-DABA_deacetylase"/>
</dbReference>
<evidence type="ECO:0000259" key="5">
    <source>
        <dbReference type="Pfam" id="PF24827"/>
    </source>
</evidence>
<evidence type="ECO:0000256" key="2">
    <source>
        <dbReference type="ARBA" id="ARBA00022723"/>
    </source>
</evidence>
<proteinExistence type="predicted"/>
<comment type="cofactor">
    <cofactor evidence="1">
        <name>Zn(2+)</name>
        <dbReference type="ChEBI" id="CHEBI:29105"/>
    </cofactor>
</comment>
<organism evidence="6 7">
    <name type="scientific">Chromobacterium paludis</name>
    <dbReference type="NCBI Taxonomy" id="2605945"/>
    <lineage>
        <taxon>Bacteria</taxon>
        <taxon>Pseudomonadati</taxon>
        <taxon>Pseudomonadota</taxon>
        <taxon>Betaproteobacteria</taxon>
        <taxon>Neisseriales</taxon>
        <taxon>Chromobacteriaceae</taxon>
        <taxon>Chromobacterium</taxon>
    </lineage>
</organism>
<keyword evidence="2" id="KW-0479">Metal-binding</keyword>
<dbReference type="Gene3D" id="3.40.630.10">
    <property type="entry name" value="Zn peptidases"/>
    <property type="match status" value="1"/>
</dbReference>
<evidence type="ECO:0000256" key="4">
    <source>
        <dbReference type="ARBA" id="ARBA00022833"/>
    </source>
</evidence>
<gene>
    <name evidence="6" type="ORF">FYK34_14735</name>
</gene>
<dbReference type="SUPFAM" id="SSF53187">
    <property type="entry name" value="Zn-dependent exopeptidases"/>
    <property type="match status" value="1"/>
</dbReference>
<dbReference type="RefSeq" id="WP_149297657.1">
    <property type="nucleotide sequence ID" value="NZ_CP043473.1"/>
</dbReference>
<sequence>MHIQHHPLLSPSLSTQRALTSFHFGQPGSGEKVHIQASLHADELPGMLVAWHLKQRLRLLEDQGAIRGEITVLPVSNPIGLSQNQHGRLLGRFELMSGQNFNRHYHPMAEPVFAAVRQQLGADAKANTRLIRAAMRVELERQQPQTELQSLRHALQTMAFDADIMLDLHCDSRADIHLYTGTPLWDQCEPLSRYLGVCASLLAEDSGDYPFDEACSQPWWQLRDLAAQAGLAAPIEMACLAVTVELRGEWDVNHEYAAKDAEAIIHFLQHRGVIRGDAPPLPPLRHPATPLAGSEDLTAPHAGVVVYRAEPGSLLSPGDLVADVIDPVRDEVSQVCTERGGVLYATSDRPYATAGLNIARVAGSQSYKTGKLLTA</sequence>
<dbReference type="InterPro" id="IPR055438">
    <property type="entry name" value="AstE_AspA_cat"/>
</dbReference>
<evidence type="ECO:0000256" key="1">
    <source>
        <dbReference type="ARBA" id="ARBA00001947"/>
    </source>
</evidence>
<dbReference type="Proteomes" id="UP000322079">
    <property type="component" value="Chromosome"/>
</dbReference>
<keyword evidence="3" id="KW-0378">Hydrolase</keyword>
<dbReference type="PANTHER" id="PTHR37326">
    <property type="entry name" value="BLL3975 PROTEIN"/>
    <property type="match status" value="1"/>
</dbReference>
<dbReference type="PANTHER" id="PTHR37326:SF1">
    <property type="entry name" value="BLL3975 PROTEIN"/>
    <property type="match status" value="1"/>
</dbReference>
<accession>A0A5C1DJ15</accession>
<keyword evidence="7" id="KW-1185">Reference proteome</keyword>
<keyword evidence="4" id="KW-0862">Zinc</keyword>
<evidence type="ECO:0000313" key="6">
    <source>
        <dbReference type="EMBL" id="QEL56726.1"/>
    </source>
</evidence>
<evidence type="ECO:0000256" key="3">
    <source>
        <dbReference type="ARBA" id="ARBA00022801"/>
    </source>
</evidence>
<dbReference type="GO" id="GO:0046872">
    <property type="term" value="F:metal ion binding"/>
    <property type="evidence" value="ECO:0007669"/>
    <property type="project" value="UniProtKB-KW"/>
</dbReference>
<reference evidence="6 7" key="1">
    <citation type="submission" date="2019-08" db="EMBL/GenBank/DDBJ databases">
        <title>Chromobacterium paludis, a novel bacterium isolated from a Maryland marsh pond.</title>
        <authorList>
            <person name="Blackburn M.B."/>
            <person name="Gundersen-Rindal D.E."/>
        </authorList>
    </citation>
    <scope>NUCLEOTIDE SEQUENCE [LARGE SCALE GENOMIC DNA]</scope>
    <source>
        <strain evidence="7">IIBBL 257-1</strain>
    </source>
</reference>
<dbReference type="AlphaFoldDB" id="A0A5C1DJ15"/>
<protein>
    <submittedName>
        <fullName evidence="6">Succinylglutamate desuccinylase/aspartoacylase family protein</fullName>
    </submittedName>
</protein>
<name>A0A5C1DJ15_9NEIS</name>
<evidence type="ECO:0000313" key="7">
    <source>
        <dbReference type="Proteomes" id="UP000322079"/>
    </source>
</evidence>
<dbReference type="EMBL" id="CP043473">
    <property type="protein sequence ID" value="QEL56726.1"/>
    <property type="molecule type" value="Genomic_DNA"/>
</dbReference>
<dbReference type="Pfam" id="PF24827">
    <property type="entry name" value="AstE_AspA_cat"/>
    <property type="match status" value="1"/>
</dbReference>
<feature type="domain" description="Succinylglutamate desuccinylase/Aspartoacylase catalytic" evidence="5">
    <location>
        <begin position="30"/>
        <end position="270"/>
    </location>
</feature>
<dbReference type="CDD" id="cd06250">
    <property type="entry name" value="M14_PaAOTO_like"/>
    <property type="match status" value="1"/>
</dbReference>
<dbReference type="KEGG" id="chrm:FYK34_14735"/>